<sequence>MTKRGKIGQARHDAKVQQRLDLYKDKGFRVKADLPGRAKPQKIGGRIPDIIAKKGKKLVVEEVETRSTKDTDKTQQEALRKGTKERGGTFKVIVAK</sequence>
<evidence type="ECO:0008006" key="4">
    <source>
        <dbReference type="Google" id="ProtNLM"/>
    </source>
</evidence>
<evidence type="ECO:0000256" key="1">
    <source>
        <dbReference type="SAM" id="MobiDB-lite"/>
    </source>
</evidence>
<gene>
    <name evidence="2" type="ORF">UY55_C0001G0159</name>
</gene>
<feature type="region of interest" description="Disordered" evidence="1">
    <location>
        <begin position="66"/>
        <end position="85"/>
    </location>
</feature>
<name>A0A0G1W9X4_9BACT</name>
<dbReference type="AlphaFoldDB" id="A0A0G1W9X4"/>
<accession>A0A0G1W9X4</accession>
<comment type="caution">
    <text evidence="2">The sequence shown here is derived from an EMBL/GenBank/DDBJ whole genome shotgun (WGS) entry which is preliminary data.</text>
</comment>
<proteinExistence type="predicted"/>
<dbReference type="Proteomes" id="UP000034224">
    <property type="component" value="Unassembled WGS sequence"/>
</dbReference>
<protein>
    <recommendedName>
        <fullName evidence="4">VRR-NUC domain-containing protein</fullName>
    </recommendedName>
</protein>
<reference evidence="2 3" key="1">
    <citation type="journal article" date="2015" name="Nature">
        <title>rRNA introns, odd ribosomes, and small enigmatic genomes across a large radiation of phyla.</title>
        <authorList>
            <person name="Brown C.T."/>
            <person name="Hug L.A."/>
            <person name="Thomas B.C."/>
            <person name="Sharon I."/>
            <person name="Castelle C.J."/>
            <person name="Singh A."/>
            <person name="Wilkins M.J."/>
            <person name="Williams K.H."/>
            <person name="Banfield J.F."/>
        </authorList>
    </citation>
    <scope>NUCLEOTIDE SEQUENCE [LARGE SCALE GENOMIC DNA]</scope>
</reference>
<dbReference type="STRING" id="1618665.UY55_C0001G0159"/>
<dbReference type="EMBL" id="LCQK01000001">
    <property type="protein sequence ID" value="KKW15405.1"/>
    <property type="molecule type" value="Genomic_DNA"/>
</dbReference>
<evidence type="ECO:0000313" key="2">
    <source>
        <dbReference type="EMBL" id="KKW15405.1"/>
    </source>
</evidence>
<organism evidence="2 3">
    <name type="scientific">Candidatus Jorgensenbacteria bacterium GW2011_GWB1_50_10</name>
    <dbReference type="NCBI Taxonomy" id="1618665"/>
    <lineage>
        <taxon>Bacteria</taxon>
        <taxon>Candidatus Joergenseniibacteriota</taxon>
    </lineage>
</organism>
<evidence type="ECO:0000313" key="3">
    <source>
        <dbReference type="Proteomes" id="UP000034224"/>
    </source>
</evidence>